<dbReference type="STRING" id="1850252.LPB136_08395"/>
<dbReference type="EMBL" id="CP018155">
    <property type="protein sequence ID" value="APG65370.1"/>
    <property type="molecule type" value="Genomic_DNA"/>
</dbReference>
<proteinExistence type="predicted"/>
<organism evidence="2 3">
    <name type="scientific">Tenacibaculum todarodis</name>
    <dbReference type="NCBI Taxonomy" id="1850252"/>
    <lineage>
        <taxon>Bacteria</taxon>
        <taxon>Pseudomonadati</taxon>
        <taxon>Bacteroidota</taxon>
        <taxon>Flavobacteriia</taxon>
        <taxon>Flavobacteriales</taxon>
        <taxon>Flavobacteriaceae</taxon>
        <taxon>Tenacibaculum</taxon>
    </lineage>
</organism>
<reference evidence="2 3" key="1">
    <citation type="submission" date="2016-11" db="EMBL/GenBank/DDBJ databases">
        <title>Tenacibaculum sp. LPB0136, isolated from marine environment.</title>
        <authorList>
            <person name="Kim E."/>
            <person name="Yi H."/>
        </authorList>
    </citation>
    <scope>NUCLEOTIDE SEQUENCE [LARGE SCALE GENOMIC DNA]</scope>
    <source>
        <strain evidence="2 3">LPB0136</strain>
    </source>
</reference>
<dbReference type="InterPro" id="IPR025992">
    <property type="entry name" value="Haem-bd"/>
</dbReference>
<protein>
    <submittedName>
        <fullName evidence="2">Cytochrome C</fullName>
    </submittedName>
</protein>
<evidence type="ECO:0000259" key="1">
    <source>
        <dbReference type="SMART" id="SM01235"/>
    </source>
</evidence>
<evidence type="ECO:0000313" key="3">
    <source>
        <dbReference type="Proteomes" id="UP000181898"/>
    </source>
</evidence>
<dbReference type="SMART" id="SM01235">
    <property type="entry name" value="Haem_bd"/>
    <property type="match status" value="1"/>
</dbReference>
<dbReference type="KEGG" id="ten:LPB136_08395"/>
<keyword evidence="3" id="KW-1185">Reference proteome</keyword>
<accession>A0A1L3JJP9</accession>
<gene>
    <name evidence="2" type="ORF">LPB136_08395</name>
</gene>
<dbReference type="AlphaFoldDB" id="A0A1L3JJP9"/>
<feature type="domain" description="Haem-binding" evidence="1">
    <location>
        <begin position="8"/>
        <end position="147"/>
    </location>
</feature>
<dbReference type="RefSeq" id="WP_072555897.1">
    <property type="nucleotide sequence ID" value="NZ_CP018155.1"/>
</dbReference>
<dbReference type="Pfam" id="PF14376">
    <property type="entry name" value="Haem_bd"/>
    <property type="match status" value="1"/>
</dbReference>
<name>A0A1L3JJP9_9FLAO</name>
<evidence type="ECO:0000313" key="2">
    <source>
        <dbReference type="EMBL" id="APG65370.1"/>
    </source>
</evidence>
<dbReference type="OrthoDB" id="196738at2"/>
<dbReference type="Proteomes" id="UP000181898">
    <property type="component" value="Chromosome"/>
</dbReference>
<sequence length="157" mass="18308">MKIIKKIALVLLIILLISQFFGPEKNEGDVNAVSVFIAETNPPENVQKILKESCFDCHSNTTSYPWYNKITPVNYWLANHVKDGKKHLNFSEWNSYSLKRKEHKMKEVWEEVEKKKMPLDSYTWTHAEANLTPTQIEAVVVWGKKVQADYQQQLKAK</sequence>